<dbReference type="Proteomes" id="UP001160390">
    <property type="component" value="Unassembled WGS sequence"/>
</dbReference>
<organism evidence="1 2">
    <name type="scientific">Clonostachys chloroleuca</name>
    <dbReference type="NCBI Taxonomy" id="1926264"/>
    <lineage>
        <taxon>Eukaryota</taxon>
        <taxon>Fungi</taxon>
        <taxon>Dikarya</taxon>
        <taxon>Ascomycota</taxon>
        <taxon>Pezizomycotina</taxon>
        <taxon>Sordariomycetes</taxon>
        <taxon>Hypocreomycetidae</taxon>
        <taxon>Hypocreales</taxon>
        <taxon>Bionectriaceae</taxon>
        <taxon>Clonostachys</taxon>
    </lineage>
</organism>
<dbReference type="AlphaFoldDB" id="A0AA35Q237"/>
<feature type="non-terminal residue" evidence="1">
    <location>
        <position position="1"/>
    </location>
</feature>
<evidence type="ECO:0000313" key="1">
    <source>
        <dbReference type="EMBL" id="CAI6088710.1"/>
    </source>
</evidence>
<gene>
    <name evidence="1" type="ORF">CCHLO57077_00008379</name>
</gene>
<name>A0AA35Q237_9HYPO</name>
<protein>
    <submittedName>
        <fullName evidence="1">Uncharacterized protein</fullName>
    </submittedName>
</protein>
<proteinExistence type="predicted"/>
<keyword evidence="2" id="KW-1185">Reference proteome</keyword>
<accession>A0AA35Q237</accession>
<comment type="caution">
    <text evidence="1">The sequence shown here is derived from an EMBL/GenBank/DDBJ whole genome shotgun (WGS) entry which is preliminary data.</text>
</comment>
<evidence type="ECO:0000313" key="2">
    <source>
        <dbReference type="Proteomes" id="UP001160390"/>
    </source>
</evidence>
<sequence>YLTKDLGLPADQVSSVVSEARECGLKRAVSGTETGDIANGSTAVSSAVEITDVRAFKSGLLASSGARSVKDFSEYEDRDSKL</sequence>
<reference evidence="1" key="1">
    <citation type="submission" date="2023-01" db="EMBL/GenBank/DDBJ databases">
        <authorList>
            <person name="Piombo E."/>
        </authorList>
    </citation>
    <scope>NUCLEOTIDE SEQUENCE</scope>
</reference>
<dbReference type="EMBL" id="CABFNP030000868">
    <property type="protein sequence ID" value="CAI6088710.1"/>
    <property type="molecule type" value="Genomic_DNA"/>
</dbReference>